<name>M5EHH6_9HYPH</name>
<evidence type="ECO:0000313" key="1">
    <source>
        <dbReference type="EMBL" id="CCV03588.1"/>
    </source>
</evidence>
<evidence type="ECO:0000313" key="2">
    <source>
        <dbReference type="Proteomes" id="UP000012062"/>
    </source>
</evidence>
<reference evidence="1 2" key="1">
    <citation type="submission" date="2013-02" db="EMBL/GenBank/DDBJ databases">
        <authorList>
            <person name="Genoscope - CEA"/>
        </authorList>
    </citation>
    <scope>NUCLEOTIDE SEQUENCE [LARGE SCALE GENOMIC DNA]</scope>
    <source>
        <strain evidence="1 2">STM 2683</strain>
    </source>
</reference>
<keyword evidence="2" id="KW-1185">Reference proteome</keyword>
<comment type="caution">
    <text evidence="1">The sequence shown here is derived from an EMBL/GenBank/DDBJ whole genome shotgun (WGS) entry which is preliminary data.</text>
</comment>
<protein>
    <submittedName>
        <fullName evidence="1">Uncharacterized protein</fullName>
    </submittedName>
</protein>
<organism evidence="1 2">
    <name type="scientific">Mesorhizobium metallidurans STM 2683</name>
    <dbReference type="NCBI Taxonomy" id="1297569"/>
    <lineage>
        <taxon>Bacteria</taxon>
        <taxon>Pseudomonadati</taxon>
        <taxon>Pseudomonadota</taxon>
        <taxon>Alphaproteobacteria</taxon>
        <taxon>Hyphomicrobiales</taxon>
        <taxon>Phyllobacteriaceae</taxon>
        <taxon>Mesorhizobium</taxon>
    </lineage>
</organism>
<accession>M5EHH6</accession>
<dbReference type="Proteomes" id="UP000012062">
    <property type="component" value="Unassembled WGS sequence"/>
</dbReference>
<proteinExistence type="predicted"/>
<dbReference type="EMBL" id="CAUM01000013">
    <property type="protein sequence ID" value="CCV03588.1"/>
    <property type="molecule type" value="Genomic_DNA"/>
</dbReference>
<gene>
    <name evidence="1" type="ORF">MESS2_110008</name>
</gene>
<sequence>MRHSGMHLDWNGGIPLYLFVLAAFMRRQV</sequence>
<dbReference type="AlphaFoldDB" id="M5EHH6"/>